<sequence>MTPFRAMRRGYESRFEPVEKAVLAKVARDVAALLRDESGLGPAQRPERPWGPDGGPRPATPARPGAGPGGLRAPDDLSALGIPTDGELASLTGMTGVARVPSDPAALRLLPDASKDDPDVAAEFRHLTQADLARSKVTRLENLAELLDPRDAPERAVQQAGRHGAPPPVRVPREDAAAVAGALTDVRLVIAERLRLATDEDVERLTDEVMWDNEAGRDIPAVDDDRAATRFWAGVFVAAGYAQESLVEVMLADLRSGQRTGQPSDDAESDG</sequence>
<gene>
    <name evidence="2" type="ORF">L1785_02185</name>
</gene>
<reference evidence="2" key="1">
    <citation type="submission" date="2022-01" db="EMBL/GenBank/DDBJ databases">
        <title>Antribacter sp. nov., isolated from Guizhou of China.</title>
        <authorList>
            <person name="Chengliang C."/>
            <person name="Ya Z."/>
        </authorList>
    </citation>
    <scope>NUCLEOTIDE SEQUENCE</scope>
    <source>
        <strain evidence="2">KLBMP 9083</strain>
    </source>
</reference>
<evidence type="ECO:0000256" key="1">
    <source>
        <dbReference type="SAM" id="MobiDB-lite"/>
    </source>
</evidence>
<feature type="region of interest" description="Disordered" evidence="1">
    <location>
        <begin position="35"/>
        <end position="84"/>
    </location>
</feature>
<evidence type="ECO:0000313" key="2">
    <source>
        <dbReference type="EMBL" id="MCF4119778.1"/>
    </source>
</evidence>
<dbReference type="AlphaFoldDB" id="A0AA41QAB0"/>
<comment type="caution">
    <text evidence="2">The sequence shown here is derived from an EMBL/GenBank/DDBJ whole genome shotgun (WGS) entry which is preliminary data.</text>
</comment>
<dbReference type="RefSeq" id="WP_236087491.1">
    <property type="nucleotide sequence ID" value="NZ_JAKGSG010000007.1"/>
</dbReference>
<dbReference type="EMBL" id="JAKGSG010000007">
    <property type="protein sequence ID" value="MCF4119778.1"/>
    <property type="molecule type" value="Genomic_DNA"/>
</dbReference>
<accession>A0AA41QAB0</accession>
<dbReference type="InterPro" id="IPR018561">
    <property type="entry name" value="AosR"/>
</dbReference>
<dbReference type="Proteomes" id="UP001165405">
    <property type="component" value="Unassembled WGS sequence"/>
</dbReference>
<keyword evidence="3" id="KW-1185">Reference proteome</keyword>
<organism evidence="2 3">
    <name type="scientific">Antribacter soli</name>
    <dbReference type="NCBI Taxonomy" id="2910976"/>
    <lineage>
        <taxon>Bacteria</taxon>
        <taxon>Bacillati</taxon>
        <taxon>Actinomycetota</taxon>
        <taxon>Actinomycetes</taxon>
        <taxon>Micrococcales</taxon>
        <taxon>Promicromonosporaceae</taxon>
        <taxon>Antribacter</taxon>
    </lineage>
</organism>
<feature type="compositionally biased region" description="Low complexity" evidence="1">
    <location>
        <begin position="56"/>
        <end position="65"/>
    </location>
</feature>
<protein>
    <submittedName>
        <fullName evidence="2">DUF2017 domain-containing protein</fullName>
    </submittedName>
</protein>
<dbReference type="Pfam" id="PF09438">
    <property type="entry name" value="DUF2017"/>
    <property type="match status" value="1"/>
</dbReference>
<evidence type="ECO:0000313" key="3">
    <source>
        <dbReference type="Proteomes" id="UP001165405"/>
    </source>
</evidence>
<proteinExistence type="predicted"/>
<name>A0AA41QAB0_9MICO</name>
<feature type="region of interest" description="Disordered" evidence="1">
    <location>
        <begin position="149"/>
        <end position="171"/>
    </location>
</feature>